<evidence type="ECO:0000313" key="2">
    <source>
        <dbReference type="Proteomes" id="UP000799537"/>
    </source>
</evidence>
<dbReference type="AlphaFoldDB" id="A0A6A6CIZ0"/>
<dbReference type="GeneID" id="54565949"/>
<proteinExistence type="predicted"/>
<dbReference type="EMBL" id="ML993594">
    <property type="protein sequence ID" value="KAF2167115.1"/>
    <property type="molecule type" value="Genomic_DNA"/>
</dbReference>
<dbReference type="RefSeq" id="XP_033668004.1">
    <property type="nucleotide sequence ID" value="XM_033812677.1"/>
</dbReference>
<protein>
    <recommendedName>
        <fullName evidence="3">F-box domain-containing protein</fullName>
    </recommendedName>
</protein>
<evidence type="ECO:0000313" key="1">
    <source>
        <dbReference type="EMBL" id="KAF2167115.1"/>
    </source>
</evidence>
<name>A0A6A6CIZ0_ZASCE</name>
<gene>
    <name evidence="1" type="ORF">M409DRAFT_54318</name>
</gene>
<keyword evidence="2" id="KW-1185">Reference proteome</keyword>
<accession>A0A6A6CIZ0</accession>
<organism evidence="1 2">
    <name type="scientific">Zasmidium cellare ATCC 36951</name>
    <dbReference type="NCBI Taxonomy" id="1080233"/>
    <lineage>
        <taxon>Eukaryota</taxon>
        <taxon>Fungi</taxon>
        <taxon>Dikarya</taxon>
        <taxon>Ascomycota</taxon>
        <taxon>Pezizomycotina</taxon>
        <taxon>Dothideomycetes</taxon>
        <taxon>Dothideomycetidae</taxon>
        <taxon>Mycosphaerellales</taxon>
        <taxon>Mycosphaerellaceae</taxon>
        <taxon>Zasmidium</taxon>
    </lineage>
</organism>
<reference evidence="1" key="1">
    <citation type="journal article" date="2020" name="Stud. Mycol.">
        <title>101 Dothideomycetes genomes: a test case for predicting lifestyles and emergence of pathogens.</title>
        <authorList>
            <person name="Haridas S."/>
            <person name="Albert R."/>
            <person name="Binder M."/>
            <person name="Bloem J."/>
            <person name="Labutti K."/>
            <person name="Salamov A."/>
            <person name="Andreopoulos B."/>
            <person name="Baker S."/>
            <person name="Barry K."/>
            <person name="Bills G."/>
            <person name="Bluhm B."/>
            <person name="Cannon C."/>
            <person name="Castanera R."/>
            <person name="Culley D."/>
            <person name="Daum C."/>
            <person name="Ezra D."/>
            <person name="Gonzalez J."/>
            <person name="Henrissat B."/>
            <person name="Kuo A."/>
            <person name="Liang C."/>
            <person name="Lipzen A."/>
            <person name="Lutzoni F."/>
            <person name="Magnuson J."/>
            <person name="Mondo S."/>
            <person name="Nolan M."/>
            <person name="Ohm R."/>
            <person name="Pangilinan J."/>
            <person name="Park H.-J."/>
            <person name="Ramirez L."/>
            <person name="Alfaro M."/>
            <person name="Sun H."/>
            <person name="Tritt A."/>
            <person name="Yoshinaga Y."/>
            <person name="Zwiers L.-H."/>
            <person name="Turgeon B."/>
            <person name="Goodwin S."/>
            <person name="Spatafora J."/>
            <person name="Crous P."/>
            <person name="Grigoriev I."/>
        </authorList>
    </citation>
    <scope>NUCLEOTIDE SEQUENCE</scope>
    <source>
        <strain evidence="1">ATCC 36951</strain>
    </source>
</reference>
<evidence type="ECO:0008006" key="3">
    <source>
        <dbReference type="Google" id="ProtNLM"/>
    </source>
</evidence>
<dbReference type="Proteomes" id="UP000799537">
    <property type="component" value="Unassembled WGS sequence"/>
</dbReference>
<sequence>MPSPIVIEMDGETPTPAAHAVFQTAELLEKILLSLPLTDLLLAQKICKFFKASIEGSSKAQTALFYRAAGSDLLRFEKTGLYSIDEAEGFWSHVKSSRKSKPVINPLMRRFIITQWMKMNSIVHIGFVSPVFDRSAYINPYLAVDEEVQDEDGGDADSDIGPRNIDELEALHRKGASWRQMLFMQPACEMLNARCDITRKSFTISNPNGVTLQNLVDGLRSHWFECPTCPVNFNIQRWDYQGYQRGEIVLDELDPINDAWSLLHELETK</sequence>
<dbReference type="OrthoDB" id="3800738at2759"/>